<dbReference type="EMBL" id="AZHX01001759">
    <property type="protein sequence ID" value="ETX00160.1"/>
    <property type="molecule type" value="Genomic_DNA"/>
</dbReference>
<keyword evidence="1" id="KW-0472">Membrane</keyword>
<protein>
    <submittedName>
        <fullName evidence="2">Uncharacterized protein</fullName>
    </submittedName>
</protein>
<dbReference type="Proteomes" id="UP000019140">
    <property type="component" value="Unassembled WGS sequence"/>
</dbReference>
<evidence type="ECO:0000313" key="3">
    <source>
        <dbReference type="Proteomes" id="UP000019140"/>
    </source>
</evidence>
<accession>W4LQK3</accession>
<dbReference type="AlphaFoldDB" id="W4LQK3"/>
<dbReference type="Gene3D" id="1.25.40.10">
    <property type="entry name" value="Tetratricopeptide repeat domain"/>
    <property type="match status" value="1"/>
</dbReference>
<keyword evidence="1" id="KW-1133">Transmembrane helix</keyword>
<reference evidence="2 3" key="1">
    <citation type="journal article" date="2014" name="Nature">
        <title>An environmental bacterial taxon with a large and distinct metabolic repertoire.</title>
        <authorList>
            <person name="Wilson M.C."/>
            <person name="Mori T."/>
            <person name="Ruckert C."/>
            <person name="Uria A.R."/>
            <person name="Helf M.J."/>
            <person name="Takada K."/>
            <person name="Gernert C."/>
            <person name="Steffens U.A."/>
            <person name="Heycke N."/>
            <person name="Schmitt S."/>
            <person name="Rinke C."/>
            <person name="Helfrich E.J."/>
            <person name="Brachmann A.O."/>
            <person name="Gurgui C."/>
            <person name="Wakimoto T."/>
            <person name="Kracht M."/>
            <person name="Crusemann M."/>
            <person name="Hentschel U."/>
            <person name="Abe I."/>
            <person name="Matsunaga S."/>
            <person name="Kalinowski J."/>
            <person name="Takeyama H."/>
            <person name="Piel J."/>
        </authorList>
    </citation>
    <scope>NUCLEOTIDE SEQUENCE [LARGE SCALE GENOMIC DNA]</scope>
    <source>
        <strain evidence="3">TSY2</strain>
    </source>
</reference>
<comment type="caution">
    <text evidence="2">The sequence shown here is derived from an EMBL/GenBank/DDBJ whole genome shotgun (WGS) entry which is preliminary data.</text>
</comment>
<dbReference type="HOGENOM" id="CLU_1140937_0_0_7"/>
<evidence type="ECO:0000256" key="1">
    <source>
        <dbReference type="SAM" id="Phobius"/>
    </source>
</evidence>
<proteinExistence type="predicted"/>
<keyword evidence="3" id="KW-1185">Reference proteome</keyword>
<evidence type="ECO:0000313" key="2">
    <source>
        <dbReference type="EMBL" id="ETX00160.1"/>
    </source>
</evidence>
<dbReference type="InterPro" id="IPR011990">
    <property type="entry name" value="TPR-like_helical_dom_sf"/>
</dbReference>
<feature type="transmembrane region" description="Helical" evidence="1">
    <location>
        <begin position="6"/>
        <end position="28"/>
    </location>
</feature>
<sequence length="243" mass="27477">METTGLIVSWAAIVAAIISILVLSIVIWKSKRDRRLYSKQLEEHVRGLRKAQTVSQARDILDSVNSELANLESSVSQLGNVTGNVVSGVQAGRDAFVSGGDMYLNRDDGTLSAERKVDEAREKVRQWGQHISNRGWDDQAWHDLGAALQFAHEAIESDHTYQRAWTILADIYHRIGKKDIALTCLQRSKELATPGPNFPGRFWKSVHHNITTGYPFNATGSLSRDQAPNWFEERFKRYWTIEV</sequence>
<organism evidence="2 3">
    <name type="scientific">Candidatus Entotheonella gemina</name>
    <dbReference type="NCBI Taxonomy" id="1429439"/>
    <lineage>
        <taxon>Bacteria</taxon>
        <taxon>Pseudomonadati</taxon>
        <taxon>Nitrospinota/Tectimicrobiota group</taxon>
        <taxon>Candidatus Tectimicrobiota</taxon>
        <taxon>Candidatus Entotheonellia</taxon>
        <taxon>Candidatus Entotheonellales</taxon>
        <taxon>Candidatus Entotheonellaceae</taxon>
        <taxon>Candidatus Entotheonella</taxon>
    </lineage>
</organism>
<gene>
    <name evidence="2" type="ORF">ETSY2_39590</name>
</gene>
<dbReference type="SUPFAM" id="SSF48452">
    <property type="entry name" value="TPR-like"/>
    <property type="match status" value="1"/>
</dbReference>
<keyword evidence="1" id="KW-0812">Transmembrane</keyword>
<name>W4LQK3_9BACT</name>